<evidence type="ECO:0000259" key="1">
    <source>
        <dbReference type="PROSITE" id="PS50011"/>
    </source>
</evidence>
<organism evidence="2 3">
    <name type="scientific">Sclerotinia trifoliorum</name>
    <dbReference type="NCBI Taxonomy" id="28548"/>
    <lineage>
        <taxon>Eukaryota</taxon>
        <taxon>Fungi</taxon>
        <taxon>Dikarya</taxon>
        <taxon>Ascomycota</taxon>
        <taxon>Pezizomycotina</taxon>
        <taxon>Leotiomycetes</taxon>
        <taxon>Helotiales</taxon>
        <taxon>Sclerotiniaceae</taxon>
        <taxon>Sclerotinia</taxon>
    </lineage>
</organism>
<name>A0A8H2W4H5_9HELO</name>
<dbReference type="SUPFAM" id="SSF56112">
    <property type="entry name" value="Protein kinase-like (PK-like)"/>
    <property type="match status" value="1"/>
</dbReference>
<evidence type="ECO:0000313" key="3">
    <source>
        <dbReference type="Proteomes" id="UP000624404"/>
    </source>
</evidence>
<dbReference type="InterPro" id="IPR000719">
    <property type="entry name" value="Prot_kinase_dom"/>
</dbReference>
<dbReference type="GO" id="GO:0005524">
    <property type="term" value="F:ATP binding"/>
    <property type="evidence" value="ECO:0007669"/>
    <property type="project" value="InterPro"/>
</dbReference>
<keyword evidence="3" id="KW-1185">Reference proteome</keyword>
<dbReference type="GO" id="GO:0004672">
    <property type="term" value="F:protein kinase activity"/>
    <property type="evidence" value="ECO:0007669"/>
    <property type="project" value="InterPro"/>
</dbReference>
<accession>A0A8H2W4H5</accession>
<feature type="domain" description="Protein kinase" evidence="1">
    <location>
        <begin position="1"/>
        <end position="171"/>
    </location>
</feature>
<dbReference type="Gene3D" id="1.10.510.10">
    <property type="entry name" value="Transferase(Phosphotransferase) domain 1"/>
    <property type="match status" value="1"/>
</dbReference>
<dbReference type="AlphaFoldDB" id="A0A8H2W4H5"/>
<dbReference type="Pfam" id="PF00069">
    <property type="entry name" value="Pkinase"/>
    <property type="match status" value="1"/>
</dbReference>
<evidence type="ECO:0000313" key="2">
    <source>
        <dbReference type="EMBL" id="CAD6455621.1"/>
    </source>
</evidence>
<proteinExistence type="predicted"/>
<dbReference type="InterPro" id="IPR011009">
    <property type="entry name" value="Kinase-like_dom_sf"/>
</dbReference>
<protein>
    <submittedName>
        <fullName evidence="2">E56ce9bb-3deb-43ec-b87d-119ea7533f28</fullName>
    </submittedName>
</protein>
<sequence length="171" mass="19226">MDFALADGLSKVHVENSGEYYFKEALDRESLEREIGILFRLKNTVLGKDNRIPQLYAVVQDTSDGPILGFLTHFIKGGTLPDAMKKLPSASLKHKWILQLQKTADEIHQEGIVWGDAKPDNILIDQNDNLIVLDFDGGRTEGWVEAEYMDTMVGDHLAIAKIKDMILENSK</sequence>
<reference evidence="2" key="1">
    <citation type="submission" date="2020-10" db="EMBL/GenBank/DDBJ databases">
        <authorList>
            <person name="Kusch S."/>
        </authorList>
    </citation>
    <scope>NUCLEOTIDE SEQUENCE</scope>
    <source>
        <strain evidence="2">SwB9</strain>
    </source>
</reference>
<gene>
    <name evidence="2" type="ORF">SCLTRI_LOCUS10287</name>
</gene>
<comment type="caution">
    <text evidence="2">The sequence shown here is derived from an EMBL/GenBank/DDBJ whole genome shotgun (WGS) entry which is preliminary data.</text>
</comment>
<dbReference type="OrthoDB" id="4062651at2759"/>
<dbReference type="Proteomes" id="UP000624404">
    <property type="component" value="Unassembled WGS sequence"/>
</dbReference>
<dbReference type="PROSITE" id="PS50011">
    <property type="entry name" value="PROTEIN_KINASE_DOM"/>
    <property type="match status" value="1"/>
</dbReference>
<dbReference type="EMBL" id="CAJHIA010000037">
    <property type="protein sequence ID" value="CAD6455621.1"/>
    <property type="molecule type" value="Genomic_DNA"/>
</dbReference>